<accession>A0ACC1S5U1</accession>
<sequence length="1004" mass="112905">MSRDRTPRARPGDLQGNEGRVGSILELPLTRANRRENTQPQVMSSMALLGNGEFSCSRGTIEIAGPEELFLLSELEVVEEHQKPGRPRGPGPGSVPVPSFYKATTKRPANMNLWTRDNLAIRVVDLAGRHADSFHSILCGADMPLCLKNQTRYRMHWPGYQPKDYALCVEGKTIFDLAKEVCRIAYDYFQNRVLDHSTIYKYSQWAIEHDLYPVHTGIRKDQIWLDDFAYCINDGCFISQFWVTYPPLPKQVIAIKQRRAHNAQYAVALDAYQQEQAKRTSPNAGEPKSLSKIAQEYGVDKSTLSRLAKGGVSMSAFNATKQLLSPEEERVLVDHILESAARAMPPTHGEIAHLVNAILAAPGRHSDDTELRQCGQNWVDRFLLRHHDELQTHWSRPLDTIRAKSLNTTTVNHWYYDILEKCYVDEGFLPENTYGMDESGFPRGPARVQRVVGLRGAKVQHRQGTANRENVTVMVTICADGTVLRPLIIFKAADLQAEWRERNVAKASFAWSDSGWTNSDIAAHWLIDDFDLQTREKAAGKPRALFVDGHNSHYSKAILDYARSLNITIFGYPPHCTHALQGLDVVCFACMKEEFAAEVERFEIENGRGVNKEDFAFVFGTAFLRAFTEDTIRSAWRKTGIVPFDPSVIQPSQMKPAQPTSIHESFTLSLPSPVRAVASALYDTPPTAQELNLDTYHAYTPPHEPVTPTRHHNDVEDQSEASTSRKRPTCMPIEDTPRKRRRLVVAALAQTKSGAILINKEPFTSETSIPNSVLAPVSPHRPRRVPPISECPTTLSAALSLIKSQQETIAAQERALAEKSAAIRAQNAQLLIQDLRLKRAVSSLRVQERKKKKKTKLFPEGKGRVLTDDSFREVVQKAEDERLQEEADKATRAAERMEKKGLQALLDAEWIRIKAEHVAAVAAWDAECKRMRAAGVLVKNLPKKPKRPRKPTELPLEAPEDELMNEDESIDEDTDEDSDEIYEDDEEDDNDDESSTASAESDMD</sequence>
<proteinExistence type="predicted"/>
<comment type="caution">
    <text evidence="1">The sequence shown here is derived from an EMBL/GenBank/DDBJ whole genome shotgun (WGS) entry which is preliminary data.</text>
</comment>
<reference evidence="1" key="1">
    <citation type="submission" date="2022-07" db="EMBL/GenBank/DDBJ databases">
        <title>Genome Sequence of Phlebia brevispora.</title>
        <authorList>
            <person name="Buettner E."/>
        </authorList>
    </citation>
    <scope>NUCLEOTIDE SEQUENCE</scope>
    <source>
        <strain evidence="1">MPL23</strain>
    </source>
</reference>
<keyword evidence="2" id="KW-1185">Reference proteome</keyword>
<evidence type="ECO:0000313" key="1">
    <source>
        <dbReference type="EMBL" id="KAJ3532696.1"/>
    </source>
</evidence>
<evidence type="ECO:0000313" key="2">
    <source>
        <dbReference type="Proteomes" id="UP001148662"/>
    </source>
</evidence>
<protein>
    <submittedName>
        <fullName evidence="1">Uncharacterized protein</fullName>
    </submittedName>
</protein>
<dbReference type="EMBL" id="JANHOG010001716">
    <property type="protein sequence ID" value="KAJ3532696.1"/>
    <property type="molecule type" value="Genomic_DNA"/>
</dbReference>
<organism evidence="1 2">
    <name type="scientific">Phlebia brevispora</name>
    <dbReference type="NCBI Taxonomy" id="194682"/>
    <lineage>
        <taxon>Eukaryota</taxon>
        <taxon>Fungi</taxon>
        <taxon>Dikarya</taxon>
        <taxon>Basidiomycota</taxon>
        <taxon>Agaricomycotina</taxon>
        <taxon>Agaricomycetes</taxon>
        <taxon>Polyporales</taxon>
        <taxon>Meruliaceae</taxon>
        <taxon>Phlebia</taxon>
    </lineage>
</organism>
<gene>
    <name evidence="1" type="ORF">NM688_g7385</name>
</gene>
<name>A0ACC1S5U1_9APHY</name>
<dbReference type="Proteomes" id="UP001148662">
    <property type="component" value="Unassembled WGS sequence"/>
</dbReference>